<proteinExistence type="predicted"/>
<keyword evidence="2" id="KW-0732">Signal</keyword>
<dbReference type="PANTHER" id="PTHR43346">
    <property type="entry name" value="LIGAND BINDING DOMAIN PROTEIN, PUTATIVE (AFU_ORTHOLOGUE AFUA_6G14370)-RELATED"/>
    <property type="match status" value="1"/>
</dbReference>
<dbReference type="AlphaFoldDB" id="A0A395S7D4"/>
<feature type="chain" id="PRO_5017455187" evidence="2">
    <location>
        <begin position="23"/>
        <end position="373"/>
    </location>
</feature>
<keyword evidence="3" id="KW-0223">Dioxygenase</keyword>
<dbReference type="CDD" id="cd02215">
    <property type="entry name" value="cupin_QDO_N_C"/>
    <property type="match status" value="1"/>
</dbReference>
<comment type="caution">
    <text evidence="3">The sequence shown here is derived from an EMBL/GenBank/DDBJ whole genome shotgun (WGS) entry which is preliminary data.</text>
</comment>
<dbReference type="InterPro" id="IPR014710">
    <property type="entry name" value="RmlC-like_jellyroll"/>
</dbReference>
<feature type="signal peptide" evidence="2">
    <location>
        <begin position="1"/>
        <end position="22"/>
    </location>
</feature>
<dbReference type="InterPro" id="IPR052538">
    <property type="entry name" value="Flavonoid_dioxygenase-like"/>
</dbReference>
<reference evidence="3 4" key="1">
    <citation type="journal article" date="2018" name="PLoS Pathog.">
        <title>Evolution of structural diversity of trichothecenes, a family of toxins produced by plant pathogenic and entomopathogenic fungi.</title>
        <authorList>
            <person name="Proctor R.H."/>
            <person name="McCormick S.P."/>
            <person name="Kim H.S."/>
            <person name="Cardoza R.E."/>
            <person name="Stanley A.M."/>
            <person name="Lindo L."/>
            <person name="Kelly A."/>
            <person name="Brown D.W."/>
            <person name="Lee T."/>
            <person name="Vaughan M.M."/>
            <person name="Alexander N.J."/>
            <person name="Busman M."/>
            <person name="Gutierrez S."/>
        </authorList>
    </citation>
    <scope>NUCLEOTIDE SEQUENCE [LARGE SCALE GENOMIC DNA]</scope>
    <source>
        <strain evidence="3 4">NRRL 3299</strain>
    </source>
</reference>
<dbReference type="EMBL" id="PXOF01000077">
    <property type="protein sequence ID" value="RGP67969.1"/>
    <property type="molecule type" value="Genomic_DNA"/>
</dbReference>
<evidence type="ECO:0000313" key="4">
    <source>
        <dbReference type="Proteomes" id="UP000266152"/>
    </source>
</evidence>
<accession>A0A395S7D4</accession>
<dbReference type="SUPFAM" id="SSF51182">
    <property type="entry name" value="RmlC-like cupins"/>
    <property type="match status" value="1"/>
</dbReference>
<organism evidence="3 4">
    <name type="scientific">Fusarium sporotrichioides</name>
    <dbReference type="NCBI Taxonomy" id="5514"/>
    <lineage>
        <taxon>Eukaryota</taxon>
        <taxon>Fungi</taxon>
        <taxon>Dikarya</taxon>
        <taxon>Ascomycota</taxon>
        <taxon>Pezizomycotina</taxon>
        <taxon>Sordariomycetes</taxon>
        <taxon>Hypocreomycetidae</taxon>
        <taxon>Hypocreales</taxon>
        <taxon>Nectriaceae</taxon>
        <taxon>Fusarium</taxon>
    </lineage>
</organism>
<evidence type="ECO:0000256" key="2">
    <source>
        <dbReference type="SAM" id="SignalP"/>
    </source>
</evidence>
<keyword evidence="3" id="KW-0560">Oxidoreductase</keyword>
<name>A0A395S7D4_FUSSP</name>
<dbReference type="Gene3D" id="2.60.120.10">
    <property type="entry name" value="Jelly Rolls"/>
    <property type="match status" value="2"/>
</dbReference>
<dbReference type="InterPro" id="IPR011051">
    <property type="entry name" value="RmlC_Cupin_sf"/>
</dbReference>
<dbReference type="Proteomes" id="UP000266152">
    <property type="component" value="Unassembled WGS sequence"/>
</dbReference>
<dbReference type="CDD" id="cd20281">
    <property type="entry name" value="cupin_QDO_C"/>
    <property type="match status" value="1"/>
</dbReference>
<protein>
    <submittedName>
        <fullName evidence="3">Quercetin-dioxygenase</fullName>
    </submittedName>
</protein>
<dbReference type="GO" id="GO:0051213">
    <property type="term" value="F:dioxygenase activity"/>
    <property type="evidence" value="ECO:0007669"/>
    <property type="project" value="UniProtKB-KW"/>
</dbReference>
<evidence type="ECO:0000313" key="3">
    <source>
        <dbReference type="EMBL" id="RGP67969.1"/>
    </source>
</evidence>
<gene>
    <name evidence="3" type="ORF">FSPOR_5630</name>
</gene>
<dbReference type="STRING" id="5514.A0A395S7D4"/>
<keyword evidence="4" id="KW-1185">Reference proteome</keyword>
<sequence>MRTSTFLAGLAALATAAPSTQSQPKSRSHPLVVDQAPDTPRPYILPKGFGRAVSVGSQVYRFSVTGNASDGAFTLLQTNAPSSSALGVLPHIHKAHYENFYCTKGQFRLWAESNSSAQQGRQLTPGDYGAVPHNTKHTFQVLDPDTQMTGVIHPGGFEELFIALGDDFSSKTGTPFVPAALNDSSSGTDPKVITALESFDVFAQLDFEPRQDFSNGQAGGLSQWHNDTNTLAVDSTTPNFIAKNRGPKYLNNIGGTYQLIAPLATKNQTGSNFTMGTVTLSHQIEETRAISTKLREPVAFQLEEGKLSISISGYEAEELIQGDVVFVPGNTFFTYHALVPFTKFLYVSGGKDGFDQTLMEGAKAWDYATYPVA</sequence>
<dbReference type="PANTHER" id="PTHR43346:SF1">
    <property type="entry name" value="QUERCETIN 2,3-DIOXYGENASE-RELATED"/>
    <property type="match status" value="1"/>
</dbReference>
<feature type="region of interest" description="Disordered" evidence="1">
    <location>
        <begin position="18"/>
        <end position="37"/>
    </location>
</feature>
<evidence type="ECO:0000256" key="1">
    <source>
        <dbReference type="SAM" id="MobiDB-lite"/>
    </source>
</evidence>